<evidence type="ECO:0000256" key="1">
    <source>
        <dbReference type="ARBA" id="ARBA00004651"/>
    </source>
</evidence>
<dbReference type="InterPro" id="IPR050445">
    <property type="entry name" value="Bact_polysacc_biosynth/exp"/>
</dbReference>
<dbReference type="EMBL" id="JBHULI010000022">
    <property type="protein sequence ID" value="MFD2531939.1"/>
    <property type="molecule type" value="Genomic_DNA"/>
</dbReference>
<accession>A0ABW5JIL5</accession>
<evidence type="ECO:0000313" key="11">
    <source>
        <dbReference type="Proteomes" id="UP001597460"/>
    </source>
</evidence>
<evidence type="ECO:0000313" key="10">
    <source>
        <dbReference type="EMBL" id="MFD2531939.1"/>
    </source>
</evidence>
<evidence type="ECO:0000256" key="2">
    <source>
        <dbReference type="ARBA" id="ARBA00022475"/>
    </source>
</evidence>
<proteinExistence type="predicted"/>
<reference evidence="11" key="1">
    <citation type="journal article" date="2019" name="Int. J. Syst. Evol. Microbiol.">
        <title>The Global Catalogue of Microorganisms (GCM) 10K type strain sequencing project: providing services to taxonomists for standard genome sequencing and annotation.</title>
        <authorList>
            <consortium name="The Broad Institute Genomics Platform"/>
            <consortium name="The Broad Institute Genome Sequencing Center for Infectious Disease"/>
            <person name="Wu L."/>
            <person name="Ma J."/>
        </authorList>
    </citation>
    <scope>NUCLEOTIDE SEQUENCE [LARGE SCALE GENOMIC DNA]</scope>
    <source>
        <strain evidence="11">KCTC 52042</strain>
    </source>
</reference>
<dbReference type="InterPro" id="IPR003856">
    <property type="entry name" value="LPS_length_determ_N"/>
</dbReference>
<gene>
    <name evidence="10" type="ORF">ACFSVN_05740</name>
</gene>
<feature type="coiled-coil region" evidence="6">
    <location>
        <begin position="274"/>
        <end position="308"/>
    </location>
</feature>
<sequence length="405" mass="45589">MSEEKNSNQGDNGDSKPGKKNHNEDFPIQEYRLVPADQSYEGYEEDEIDLIELAKTIWDNRKTIYRFVTVGIILGVLVALLSPKEYVSDATLMPEYNTESGGGASGLLQQYGGLLGISGGGSYNSASNAIRVDLYPQIVQSLSFQTSLMNKEFTYPEYDTTATLYEYFMEIHSSGALASVKRYTIGLPFTILGALRGDPEEEMIGEAEQDPEILSLTKDQMQVVKNLRQRVGVSLNEETGIVTVNVRMPNAKVAAQVAKYTIGELTEYLVEYRTEKVLRDLEFVESQLIKAEERFEEAQLALAEFTDSNQGNLTARARTEQQRLQSEYDVAFNLYNSLTQQYEQARLKVQEETPVFKVLQPVQVPVEDETSGFMILIVFVMLSGIASIGWIFIRQFLENNPFKSE</sequence>
<protein>
    <submittedName>
        <fullName evidence="10">Wzz/FepE/Etk N-terminal domain-containing protein</fullName>
    </submittedName>
</protein>
<feature type="transmembrane region" description="Helical" evidence="8">
    <location>
        <begin position="373"/>
        <end position="393"/>
    </location>
</feature>
<keyword evidence="4 8" id="KW-1133">Transmembrane helix</keyword>
<keyword evidence="2" id="KW-1003">Cell membrane</keyword>
<dbReference type="Pfam" id="PF02706">
    <property type="entry name" value="Wzz"/>
    <property type="match status" value="1"/>
</dbReference>
<organism evidence="10 11">
    <name type="scientific">Gracilimonas halophila</name>
    <dbReference type="NCBI Taxonomy" id="1834464"/>
    <lineage>
        <taxon>Bacteria</taxon>
        <taxon>Pseudomonadati</taxon>
        <taxon>Balneolota</taxon>
        <taxon>Balneolia</taxon>
        <taxon>Balneolales</taxon>
        <taxon>Balneolaceae</taxon>
        <taxon>Gracilimonas</taxon>
    </lineage>
</organism>
<feature type="region of interest" description="Disordered" evidence="7">
    <location>
        <begin position="1"/>
        <end position="28"/>
    </location>
</feature>
<evidence type="ECO:0000256" key="8">
    <source>
        <dbReference type="SAM" id="Phobius"/>
    </source>
</evidence>
<name>A0ABW5JIL5_9BACT</name>
<dbReference type="Proteomes" id="UP001597460">
    <property type="component" value="Unassembled WGS sequence"/>
</dbReference>
<evidence type="ECO:0000256" key="7">
    <source>
        <dbReference type="SAM" id="MobiDB-lite"/>
    </source>
</evidence>
<evidence type="ECO:0000256" key="6">
    <source>
        <dbReference type="SAM" id="Coils"/>
    </source>
</evidence>
<keyword evidence="3 8" id="KW-0812">Transmembrane</keyword>
<comment type="caution">
    <text evidence="10">The sequence shown here is derived from an EMBL/GenBank/DDBJ whole genome shotgun (WGS) entry which is preliminary data.</text>
</comment>
<keyword evidence="5 8" id="KW-0472">Membrane</keyword>
<feature type="transmembrane region" description="Helical" evidence="8">
    <location>
        <begin position="64"/>
        <end position="82"/>
    </location>
</feature>
<evidence type="ECO:0000256" key="4">
    <source>
        <dbReference type="ARBA" id="ARBA00022989"/>
    </source>
</evidence>
<comment type="subcellular location">
    <subcellularLocation>
        <location evidence="1">Cell membrane</location>
        <topology evidence="1">Multi-pass membrane protein</topology>
    </subcellularLocation>
</comment>
<dbReference type="RefSeq" id="WP_390299885.1">
    <property type="nucleotide sequence ID" value="NZ_JBHULI010000022.1"/>
</dbReference>
<dbReference type="PANTHER" id="PTHR32309:SF13">
    <property type="entry name" value="FERRIC ENTEROBACTIN TRANSPORT PROTEIN FEPE"/>
    <property type="match status" value="1"/>
</dbReference>
<evidence type="ECO:0000256" key="3">
    <source>
        <dbReference type="ARBA" id="ARBA00022692"/>
    </source>
</evidence>
<keyword evidence="11" id="KW-1185">Reference proteome</keyword>
<dbReference type="PANTHER" id="PTHR32309">
    <property type="entry name" value="TYROSINE-PROTEIN KINASE"/>
    <property type="match status" value="1"/>
</dbReference>
<evidence type="ECO:0000256" key="5">
    <source>
        <dbReference type="ARBA" id="ARBA00023136"/>
    </source>
</evidence>
<keyword evidence="6" id="KW-0175">Coiled coil</keyword>
<feature type="compositionally biased region" description="Basic and acidic residues" evidence="7">
    <location>
        <begin position="13"/>
        <end position="25"/>
    </location>
</feature>
<feature type="domain" description="Polysaccharide chain length determinant N-terminal" evidence="9">
    <location>
        <begin position="46"/>
        <end position="122"/>
    </location>
</feature>
<evidence type="ECO:0000259" key="9">
    <source>
        <dbReference type="Pfam" id="PF02706"/>
    </source>
</evidence>